<proteinExistence type="predicted"/>
<dbReference type="AlphaFoldDB" id="A0A8X6QTW2"/>
<accession>A0A8X6QTW2</accession>
<comment type="caution">
    <text evidence="1">The sequence shown here is derived from an EMBL/GenBank/DDBJ whole genome shotgun (WGS) entry which is preliminary data.</text>
</comment>
<keyword evidence="2" id="KW-1185">Reference proteome</keyword>
<dbReference type="EMBL" id="BMAW01129511">
    <property type="protein sequence ID" value="GFU30682.1"/>
    <property type="molecule type" value="Genomic_DNA"/>
</dbReference>
<reference evidence="1" key="1">
    <citation type="submission" date="2020-08" db="EMBL/GenBank/DDBJ databases">
        <title>Multicomponent nature underlies the extraordinary mechanical properties of spider dragline silk.</title>
        <authorList>
            <person name="Kono N."/>
            <person name="Nakamura H."/>
            <person name="Mori M."/>
            <person name="Yoshida Y."/>
            <person name="Ohtoshi R."/>
            <person name="Malay A.D."/>
            <person name="Moran D.A.P."/>
            <person name="Tomita M."/>
            <person name="Numata K."/>
            <person name="Arakawa K."/>
        </authorList>
    </citation>
    <scope>NUCLEOTIDE SEQUENCE</scope>
</reference>
<evidence type="ECO:0000313" key="2">
    <source>
        <dbReference type="Proteomes" id="UP000887013"/>
    </source>
</evidence>
<evidence type="ECO:0000313" key="1">
    <source>
        <dbReference type="EMBL" id="GFU30682.1"/>
    </source>
</evidence>
<gene>
    <name evidence="1" type="ORF">NPIL_294621</name>
</gene>
<organism evidence="1 2">
    <name type="scientific">Nephila pilipes</name>
    <name type="common">Giant wood spider</name>
    <name type="synonym">Nephila maculata</name>
    <dbReference type="NCBI Taxonomy" id="299642"/>
    <lineage>
        <taxon>Eukaryota</taxon>
        <taxon>Metazoa</taxon>
        <taxon>Ecdysozoa</taxon>
        <taxon>Arthropoda</taxon>
        <taxon>Chelicerata</taxon>
        <taxon>Arachnida</taxon>
        <taxon>Araneae</taxon>
        <taxon>Araneomorphae</taxon>
        <taxon>Entelegynae</taxon>
        <taxon>Araneoidea</taxon>
        <taxon>Nephilidae</taxon>
        <taxon>Nephila</taxon>
    </lineage>
</organism>
<protein>
    <submittedName>
        <fullName evidence="1">Uncharacterized protein</fullName>
    </submittedName>
</protein>
<dbReference type="Proteomes" id="UP000887013">
    <property type="component" value="Unassembled WGS sequence"/>
</dbReference>
<name>A0A8X6QTW2_NEPPI</name>
<sequence length="84" mass="9583">MKNVFEMSGKIYRLGSFAPTVYTENVASINVHNGSPLYHSEFYGQVIYNNGHKPRVMFSIEAEQAVSCYTCPLIFRIKGKILFE</sequence>